<dbReference type="AlphaFoldDB" id="A0A6P1YH23"/>
<evidence type="ECO:0000256" key="2">
    <source>
        <dbReference type="ARBA" id="ARBA00015195"/>
    </source>
</evidence>
<evidence type="ECO:0000313" key="11">
    <source>
        <dbReference type="EMBL" id="QIB27206.1"/>
    </source>
</evidence>
<dbReference type="SUPFAM" id="SSF102829">
    <property type="entry name" value="Cell division protein ZapA-like"/>
    <property type="match status" value="1"/>
</dbReference>
<dbReference type="GO" id="GO:0030428">
    <property type="term" value="C:cell septum"/>
    <property type="evidence" value="ECO:0007669"/>
    <property type="project" value="TreeGrafter"/>
</dbReference>
<dbReference type="Gene3D" id="6.10.250.790">
    <property type="match status" value="1"/>
</dbReference>
<name>A0A6P1YH23_9FIRM</name>
<evidence type="ECO:0000256" key="4">
    <source>
        <dbReference type="ARBA" id="ARBA00022618"/>
    </source>
</evidence>
<evidence type="ECO:0000256" key="8">
    <source>
        <dbReference type="ARBA" id="ARBA00026068"/>
    </source>
</evidence>
<evidence type="ECO:0000256" key="1">
    <source>
        <dbReference type="ARBA" id="ARBA00004496"/>
    </source>
</evidence>
<keyword evidence="4 11" id="KW-0132">Cell division</keyword>
<comment type="subunit">
    <text evidence="8">Homodimer. Interacts with FtsZ.</text>
</comment>
<keyword evidence="3" id="KW-0963">Cytoplasm</keyword>
<organism evidence="11 12">
    <name type="scientific">Caloranaerobacter azorensis</name>
    <dbReference type="NCBI Taxonomy" id="116090"/>
    <lineage>
        <taxon>Bacteria</taxon>
        <taxon>Bacillati</taxon>
        <taxon>Bacillota</taxon>
        <taxon>Tissierellia</taxon>
        <taxon>Tissierellales</taxon>
        <taxon>Thermohalobacteraceae</taxon>
        <taxon>Caloranaerobacter</taxon>
    </lineage>
</organism>
<dbReference type="PANTHER" id="PTHR34981:SF1">
    <property type="entry name" value="CELL DIVISION PROTEIN ZAPA"/>
    <property type="match status" value="1"/>
</dbReference>
<dbReference type="EMBL" id="CP048617">
    <property type="protein sequence ID" value="QIB27206.1"/>
    <property type="molecule type" value="Genomic_DNA"/>
</dbReference>
<dbReference type="GO" id="GO:0000921">
    <property type="term" value="P:septin ring assembly"/>
    <property type="evidence" value="ECO:0007669"/>
    <property type="project" value="TreeGrafter"/>
</dbReference>
<dbReference type="Pfam" id="PF05164">
    <property type="entry name" value="ZapA"/>
    <property type="match status" value="1"/>
</dbReference>
<gene>
    <name evidence="11" type="primary">zapA</name>
    <name evidence="11" type="ORF">G3A45_07860</name>
</gene>
<proteinExistence type="predicted"/>
<evidence type="ECO:0000313" key="12">
    <source>
        <dbReference type="Proteomes" id="UP000464452"/>
    </source>
</evidence>
<evidence type="ECO:0000256" key="6">
    <source>
        <dbReference type="ARBA" id="ARBA00023306"/>
    </source>
</evidence>
<dbReference type="GO" id="GO:0032153">
    <property type="term" value="C:cell division site"/>
    <property type="evidence" value="ECO:0007669"/>
    <property type="project" value="TreeGrafter"/>
</dbReference>
<evidence type="ECO:0000256" key="9">
    <source>
        <dbReference type="ARBA" id="ARBA00033158"/>
    </source>
</evidence>
<feature type="coiled-coil region" evidence="10">
    <location>
        <begin position="84"/>
        <end position="178"/>
    </location>
</feature>
<keyword evidence="6" id="KW-0131">Cell cycle</keyword>
<comment type="subcellular location">
    <subcellularLocation>
        <location evidence="1">Cytoplasm</location>
    </subcellularLocation>
</comment>
<comment type="function">
    <text evidence="7">Activator of cell division through the inhibition of FtsZ GTPase activity, therefore promoting FtsZ assembly into bundles of protofilaments necessary for the formation of the division Z ring. It is recruited early at mid-cell but it is not essential for cell division.</text>
</comment>
<evidence type="ECO:0000256" key="3">
    <source>
        <dbReference type="ARBA" id="ARBA00022490"/>
    </source>
</evidence>
<protein>
    <recommendedName>
        <fullName evidence="2">Cell division protein ZapA</fullName>
    </recommendedName>
    <alternativeName>
        <fullName evidence="9">Z ring-associated protein ZapA</fullName>
    </alternativeName>
</protein>
<reference evidence="11 12" key="1">
    <citation type="submission" date="2020-02" db="EMBL/GenBank/DDBJ databases">
        <title>Thermophilic hydrogen producing bacteria, Caloranaerobacter azorensis.</title>
        <authorList>
            <person name="Baek K."/>
        </authorList>
    </citation>
    <scope>NUCLEOTIDE SEQUENCE [LARGE SCALE GENOMIC DNA]</scope>
    <source>
        <strain evidence="11 12">T3-1</strain>
    </source>
</reference>
<evidence type="ECO:0000256" key="5">
    <source>
        <dbReference type="ARBA" id="ARBA00023210"/>
    </source>
</evidence>
<dbReference type="InterPro" id="IPR053712">
    <property type="entry name" value="Bac_CellDiv_Activator"/>
</dbReference>
<dbReference type="InterPro" id="IPR007838">
    <property type="entry name" value="Cell_div_ZapA-like"/>
</dbReference>
<keyword evidence="10" id="KW-0175">Coiled coil</keyword>
<dbReference type="InterPro" id="IPR036192">
    <property type="entry name" value="Cell_div_ZapA-like_sf"/>
</dbReference>
<dbReference type="KEGG" id="cazo:G3A45_07860"/>
<dbReference type="Proteomes" id="UP000464452">
    <property type="component" value="Chromosome"/>
</dbReference>
<dbReference type="GO" id="GO:0000917">
    <property type="term" value="P:division septum assembly"/>
    <property type="evidence" value="ECO:0007669"/>
    <property type="project" value="UniProtKB-KW"/>
</dbReference>
<keyword evidence="5" id="KW-0717">Septation</keyword>
<dbReference type="GO" id="GO:0043093">
    <property type="term" value="P:FtsZ-dependent cytokinesis"/>
    <property type="evidence" value="ECO:0007669"/>
    <property type="project" value="TreeGrafter"/>
</dbReference>
<dbReference type="PANTHER" id="PTHR34981">
    <property type="entry name" value="CELL DIVISION PROTEIN ZAPA"/>
    <property type="match status" value="1"/>
</dbReference>
<accession>A0A6P1YH23</accession>
<dbReference type="RefSeq" id="WP_163235074.1">
    <property type="nucleotide sequence ID" value="NZ_CP048617.1"/>
</dbReference>
<evidence type="ECO:0000256" key="10">
    <source>
        <dbReference type="SAM" id="Coils"/>
    </source>
</evidence>
<sequence>MIKKYNISHGLEERILMGEKKKVTIRIRGQEYTVIGEESEEYIKELGNYVDNKIKDILEKNSKLNQTMAATLAAFTIADELYKIRKLVDSLNKIINEKDNEIEEKLNIIKGKETEIEDIKAQYEELNNKINDYQKKIKKYEHALDLKEKELQNTQKIITELQNKLYEKQIELVQAKKELEEFIKTFDTK</sequence>
<evidence type="ECO:0000256" key="7">
    <source>
        <dbReference type="ARBA" id="ARBA00024910"/>
    </source>
</evidence>
<dbReference type="GO" id="GO:0005829">
    <property type="term" value="C:cytosol"/>
    <property type="evidence" value="ECO:0007669"/>
    <property type="project" value="TreeGrafter"/>
</dbReference>